<keyword evidence="1" id="KW-0472">Membrane</keyword>
<keyword evidence="1" id="KW-0812">Transmembrane</keyword>
<sequence length="61" mass="6806">MHGSCVYWALAAPFATTAFYLSVYLKSNYYIEKSHLARIVFSMLLPATAMVIGFVVALLIM</sequence>
<feature type="transmembrane region" description="Helical" evidence="1">
    <location>
        <begin position="37"/>
        <end position="60"/>
    </location>
</feature>
<protein>
    <submittedName>
        <fullName evidence="2">Uncharacterized protein</fullName>
    </submittedName>
</protein>
<proteinExistence type="predicted"/>
<dbReference type="EMBL" id="PDEQ01000001">
    <property type="protein sequence ID" value="PEN15010.1"/>
    <property type="molecule type" value="Genomic_DNA"/>
</dbReference>
<dbReference type="AlphaFoldDB" id="A0A2A8D297"/>
<evidence type="ECO:0000313" key="2">
    <source>
        <dbReference type="EMBL" id="PEN15010.1"/>
    </source>
</evidence>
<evidence type="ECO:0000256" key="1">
    <source>
        <dbReference type="SAM" id="Phobius"/>
    </source>
</evidence>
<dbReference type="Proteomes" id="UP000220102">
    <property type="component" value="Unassembled WGS sequence"/>
</dbReference>
<feature type="transmembrane region" description="Helical" evidence="1">
    <location>
        <begin position="6"/>
        <end position="25"/>
    </location>
</feature>
<accession>A0A2A8D297</accession>
<name>A0A2A8D297_9BACT</name>
<evidence type="ECO:0000313" key="3">
    <source>
        <dbReference type="Proteomes" id="UP000220102"/>
    </source>
</evidence>
<comment type="caution">
    <text evidence="2">The sequence shown here is derived from an EMBL/GenBank/DDBJ whole genome shotgun (WGS) entry which is preliminary data.</text>
</comment>
<gene>
    <name evidence="2" type="ORF">CRI94_01605</name>
</gene>
<keyword evidence="3" id="KW-1185">Reference proteome</keyword>
<reference evidence="2 3" key="1">
    <citation type="submission" date="2017-10" db="EMBL/GenBank/DDBJ databases">
        <title>Draft genome of Longibacter Salinarum.</title>
        <authorList>
            <person name="Goh K.M."/>
            <person name="Shamsir M.S."/>
            <person name="Lim S.W."/>
        </authorList>
    </citation>
    <scope>NUCLEOTIDE SEQUENCE [LARGE SCALE GENOMIC DNA]</scope>
    <source>
        <strain evidence="2 3">KCTC 52045</strain>
    </source>
</reference>
<keyword evidence="1" id="KW-1133">Transmembrane helix</keyword>
<organism evidence="2 3">
    <name type="scientific">Longibacter salinarum</name>
    <dbReference type="NCBI Taxonomy" id="1850348"/>
    <lineage>
        <taxon>Bacteria</taxon>
        <taxon>Pseudomonadati</taxon>
        <taxon>Rhodothermota</taxon>
        <taxon>Rhodothermia</taxon>
        <taxon>Rhodothermales</taxon>
        <taxon>Salisaetaceae</taxon>
        <taxon>Longibacter</taxon>
    </lineage>
</organism>